<reference evidence="2 3" key="1">
    <citation type="submission" date="2017-02" db="EMBL/GenBank/DDBJ databases">
        <title>Genome sequencing and assembly of Klebsiella pneumoniae phages.</title>
        <authorList>
            <person name="Labudda L."/>
            <person name="Strapagiel D."/>
            <person name="Karczewska-Golec J."/>
            <person name="Golec P."/>
        </authorList>
    </citation>
    <scope>NUCLEOTIDE SEQUENCE [LARGE SCALE GENOMIC DNA]</scope>
</reference>
<name>A0A1V0E719_9CAUD</name>
<accession>A0A1V0E719</accession>
<sequence length="41" mass="4812">MQGLTLLLRKKEDPFVFPGLMMIAHAFLSAWMFNVWLEMTP</sequence>
<keyword evidence="1" id="KW-0812">Transmembrane</keyword>
<organism evidence="2 3">
    <name type="scientific">Klebsiella phage vB_KpnM_BIS47</name>
    <dbReference type="NCBI Taxonomy" id="1907784"/>
    <lineage>
        <taxon>Viruses</taxon>
        <taxon>Duplodnaviria</taxon>
        <taxon>Heunggongvirae</taxon>
        <taxon>Uroviricota</taxon>
        <taxon>Caudoviricetes</taxon>
        <taxon>Vequintavirinae</taxon>
        <taxon>Mydovirus</taxon>
        <taxon>Mydovirus BIS47</taxon>
    </lineage>
</organism>
<feature type="transmembrane region" description="Helical" evidence="1">
    <location>
        <begin position="15"/>
        <end position="37"/>
    </location>
</feature>
<keyword evidence="1" id="KW-0472">Membrane</keyword>
<dbReference type="KEGG" id="vg:55632659"/>
<evidence type="ECO:0000256" key="1">
    <source>
        <dbReference type="SAM" id="Phobius"/>
    </source>
</evidence>
<dbReference type="EMBL" id="KY652726">
    <property type="protein sequence ID" value="ARB12670.1"/>
    <property type="molecule type" value="Genomic_DNA"/>
</dbReference>
<evidence type="ECO:0000313" key="2">
    <source>
        <dbReference type="EMBL" id="ARB12670.1"/>
    </source>
</evidence>
<keyword evidence="1" id="KW-1133">Transmembrane helix</keyword>
<gene>
    <name evidence="2" type="ORF">BIS47_166</name>
</gene>
<dbReference type="RefSeq" id="YP_009832673.1">
    <property type="nucleotide sequence ID" value="NC_048656.1"/>
</dbReference>
<evidence type="ECO:0000313" key="3">
    <source>
        <dbReference type="Proteomes" id="UP000221691"/>
    </source>
</evidence>
<protein>
    <submittedName>
        <fullName evidence="2">Uncharacterized protein</fullName>
    </submittedName>
</protein>
<proteinExistence type="predicted"/>
<dbReference type="Proteomes" id="UP000221691">
    <property type="component" value="Segment"/>
</dbReference>
<keyword evidence="3" id="KW-1185">Reference proteome</keyword>
<dbReference type="GeneID" id="55632659"/>